<keyword evidence="4" id="KW-1185">Reference proteome</keyword>
<dbReference type="InterPro" id="IPR036770">
    <property type="entry name" value="Ankyrin_rpt-contain_sf"/>
</dbReference>
<dbReference type="Proteomes" id="UP000238479">
    <property type="component" value="Chromosome 2"/>
</dbReference>
<protein>
    <submittedName>
        <fullName evidence="3">Putative PGG domain-containing protein</fullName>
    </submittedName>
</protein>
<name>A0A2P6S2W1_ROSCH</name>
<dbReference type="Pfam" id="PF13962">
    <property type="entry name" value="PGG"/>
    <property type="match status" value="1"/>
</dbReference>
<dbReference type="EMBL" id="PDCK01000040">
    <property type="protein sequence ID" value="PRQ53017.1"/>
    <property type="molecule type" value="Genomic_DNA"/>
</dbReference>
<feature type="transmembrane region" description="Helical" evidence="1">
    <location>
        <begin position="289"/>
        <end position="317"/>
    </location>
</feature>
<feature type="transmembrane region" description="Helical" evidence="1">
    <location>
        <begin position="250"/>
        <end position="269"/>
    </location>
</feature>
<dbReference type="GO" id="GO:0016020">
    <property type="term" value="C:membrane"/>
    <property type="evidence" value="ECO:0007669"/>
    <property type="project" value="TreeGrafter"/>
</dbReference>
<sequence length="411" mass="46361">MKLCQHVWINCNAVACFFGELIANLRHPFGKLHQHYNMPFCFWKVVNLILDLLTLGNNPMYRKKLLLDQALEIIVRMCKPLKDDKLEGKPRQRELVKKALFKAVERGHAPIISHILKSDPSFCLITNGHEKTIFQLAAEYQKDSIFNLLYGFEKSDRKDIVGMTDKFGDNMLHAVGKISPLTQIGHIQGPALQMQKELQWFKKVERLASPEDLERINSDGLTPREVFTMNHRDMVEAGEKSMKETATSSSALVAALIITIMFAAAVTVPGGIKGETGIPIYLNTKAFRIFMVADVISLCSSTTSVMVFLGILTSRFAEDDFLTSLPTKLIIGFLTLFLSIGVMMIAFSSAIFIMLPEKPSIVIPSILLASVPIAAFLWMQFPFLREIIISTYGFREFRVFKGKQEMFNLDV</sequence>
<organism evidence="3 4">
    <name type="scientific">Rosa chinensis</name>
    <name type="common">China rose</name>
    <dbReference type="NCBI Taxonomy" id="74649"/>
    <lineage>
        <taxon>Eukaryota</taxon>
        <taxon>Viridiplantae</taxon>
        <taxon>Streptophyta</taxon>
        <taxon>Embryophyta</taxon>
        <taxon>Tracheophyta</taxon>
        <taxon>Spermatophyta</taxon>
        <taxon>Magnoliopsida</taxon>
        <taxon>eudicotyledons</taxon>
        <taxon>Gunneridae</taxon>
        <taxon>Pentapetalae</taxon>
        <taxon>rosids</taxon>
        <taxon>fabids</taxon>
        <taxon>Rosales</taxon>
        <taxon>Rosaceae</taxon>
        <taxon>Rosoideae</taxon>
        <taxon>Rosoideae incertae sedis</taxon>
        <taxon>Rosa</taxon>
    </lineage>
</organism>
<accession>A0A2P6S2W1</accession>
<evidence type="ECO:0000313" key="4">
    <source>
        <dbReference type="Proteomes" id="UP000238479"/>
    </source>
</evidence>
<dbReference type="STRING" id="74649.A0A2P6S2W1"/>
<evidence type="ECO:0000259" key="2">
    <source>
        <dbReference type="Pfam" id="PF13962"/>
    </source>
</evidence>
<dbReference type="InterPro" id="IPR026961">
    <property type="entry name" value="PGG_dom"/>
</dbReference>
<keyword evidence="1" id="KW-1133">Transmembrane helix</keyword>
<reference evidence="3 4" key="1">
    <citation type="journal article" date="2018" name="Nat. Genet.">
        <title>The Rosa genome provides new insights in the design of modern roses.</title>
        <authorList>
            <person name="Bendahmane M."/>
        </authorList>
    </citation>
    <scope>NUCLEOTIDE SEQUENCE [LARGE SCALE GENOMIC DNA]</scope>
    <source>
        <strain evidence="4">cv. Old Blush</strain>
    </source>
</reference>
<dbReference type="AlphaFoldDB" id="A0A2P6S2W1"/>
<dbReference type="PANTHER" id="PTHR24177:SF329">
    <property type="entry name" value="ANKYRIN REPEAT PROTEIN"/>
    <property type="match status" value="1"/>
</dbReference>
<dbReference type="Gene3D" id="1.25.40.20">
    <property type="entry name" value="Ankyrin repeat-containing domain"/>
    <property type="match status" value="1"/>
</dbReference>
<keyword evidence="1" id="KW-0812">Transmembrane</keyword>
<dbReference type="Gramene" id="PRQ53017">
    <property type="protein sequence ID" value="PRQ53017"/>
    <property type="gene ID" value="RchiOBHm_Chr2g0161841"/>
</dbReference>
<dbReference type="OMA" id="WINCNAV"/>
<gene>
    <name evidence="3" type="ORF">RchiOBHm_Chr2g0161841</name>
</gene>
<dbReference type="PANTHER" id="PTHR24177">
    <property type="entry name" value="CASKIN"/>
    <property type="match status" value="1"/>
</dbReference>
<comment type="caution">
    <text evidence="3">The sequence shown here is derived from an EMBL/GenBank/DDBJ whole genome shotgun (WGS) entry which is preliminary data.</text>
</comment>
<feature type="transmembrane region" description="Helical" evidence="1">
    <location>
        <begin position="361"/>
        <end position="379"/>
    </location>
</feature>
<feature type="transmembrane region" description="Helical" evidence="1">
    <location>
        <begin position="329"/>
        <end position="355"/>
    </location>
</feature>
<feature type="domain" description="PGG" evidence="2">
    <location>
        <begin position="244"/>
        <end position="353"/>
    </location>
</feature>
<proteinExistence type="predicted"/>
<evidence type="ECO:0000256" key="1">
    <source>
        <dbReference type="SAM" id="Phobius"/>
    </source>
</evidence>
<evidence type="ECO:0000313" key="3">
    <source>
        <dbReference type="EMBL" id="PRQ53017.1"/>
    </source>
</evidence>
<keyword evidence="1" id="KW-0472">Membrane</keyword>